<dbReference type="Gene3D" id="3.90.960.10">
    <property type="entry name" value="YbaK/aminoacyl-tRNA synthetase-associated domain"/>
    <property type="match status" value="1"/>
</dbReference>
<evidence type="ECO:0000313" key="3">
    <source>
        <dbReference type="Proteomes" id="UP000028341"/>
    </source>
</evidence>
<keyword evidence="2" id="KW-0436">Ligase</keyword>
<dbReference type="GO" id="GO:0002161">
    <property type="term" value="F:aminoacyl-tRNA deacylase activity"/>
    <property type="evidence" value="ECO:0007669"/>
    <property type="project" value="InterPro"/>
</dbReference>
<dbReference type="EMBL" id="JFCB01000055">
    <property type="protein sequence ID" value="KES03004.1"/>
    <property type="molecule type" value="Genomic_DNA"/>
</dbReference>
<accession>A0A081XHI1</accession>
<reference evidence="2 3" key="1">
    <citation type="submission" date="2014-02" db="EMBL/GenBank/DDBJ databases">
        <title>The genome announcement of Streptomyces toyocaensis NRRL15009.</title>
        <authorList>
            <person name="Hong H.-J."/>
            <person name="Kwun M.J."/>
        </authorList>
    </citation>
    <scope>NUCLEOTIDE SEQUENCE [LARGE SCALE GENOMIC DNA]</scope>
    <source>
        <strain evidence="2 3">NRRL 15009</strain>
    </source>
</reference>
<dbReference type="Pfam" id="PF04073">
    <property type="entry name" value="tRNA_edit"/>
    <property type="match status" value="1"/>
</dbReference>
<gene>
    <name evidence="2" type="ORF">BU52_32780</name>
</gene>
<evidence type="ECO:0000313" key="2">
    <source>
        <dbReference type="EMBL" id="KES03004.1"/>
    </source>
</evidence>
<dbReference type="PANTHER" id="PTHR30411:SF9">
    <property type="entry name" value="MULTIFUNCTIONAL SER_THR-TRNA DEACYLASE PROXP-Y"/>
    <property type="match status" value="1"/>
</dbReference>
<dbReference type="AlphaFoldDB" id="A0A081XHI1"/>
<organism evidence="2 3">
    <name type="scientific">Streptomyces toyocaensis</name>
    <dbReference type="NCBI Taxonomy" id="55952"/>
    <lineage>
        <taxon>Bacteria</taxon>
        <taxon>Bacillati</taxon>
        <taxon>Actinomycetota</taxon>
        <taxon>Actinomycetes</taxon>
        <taxon>Kitasatosporales</taxon>
        <taxon>Streptomycetaceae</taxon>
        <taxon>Streptomyces</taxon>
    </lineage>
</organism>
<dbReference type="STRING" id="55952.BU52_32780"/>
<dbReference type="eggNOG" id="COG2606">
    <property type="taxonomic scope" value="Bacteria"/>
</dbReference>
<dbReference type="Proteomes" id="UP000028341">
    <property type="component" value="Unassembled WGS sequence"/>
</dbReference>
<dbReference type="PANTHER" id="PTHR30411">
    <property type="entry name" value="CYTOPLASMIC PROTEIN"/>
    <property type="match status" value="1"/>
</dbReference>
<evidence type="ECO:0000259" key="1">
    <source>
        <dbReference type="Pfam" id="PF04073"/>
    </source>
</evidence>
<keyword evidence="3" id="KW-1185">Reference proteome</keyword>
<keyword evidence="2" id="KW-0030">Aminoacyl-tRNA synthetase</keyword>
<dbReference type="InterPro" id="IPR007214">
    <property type="entry name" value="YbaK/aa-tRNA-synth-assoc-dom"/>
</dbReference>
<proteinExistence type="predicted"/>
<sequence length="179" mass="19303">MPGETYLRLRALADHHGADYRLIEHAPEGRTEVASALRGHPLAQSAKSLVVAVRPTKRTCRYVLAVVPGDRRLDLARVAACAGGRKAGFADRETAERLAGSVSGSIVPFSFHPDLELVVEEDLLRGDTLFFNAARLDLSMALATADYLRMARPRIARIAEQDSSPAAAFQQPAGAPSPF</sequence>
<comment type="caution">
    <text evidence="2">The sequence shown here is derived from an EMBL/GenBank/DDBJ whole genome shotgun (WGS) entry which is preliminary data.</text>
</comment>
<dbReference type="InterPro" id="IPR036754">
    <property type="entry name" value="YbaK/aa-tRNA-synt-asso_dom_sf"/>
</dbReference>
<dbReference type="GO" id="GO:0004812">
    <property type="term" value="F:aminoacyl-tRNA ligase activity"/>
    <property type="evidence" value="ECO:0007669"/>
    <property type="project" value="UniProtKB-KW"/>
</dbReference>
<dbReference type="SUPFAM" id="SSF55826">
    <property type="entry name" value="YbaK/ProRS associated domain"/>
    <property type="match status" value="1"/>
</dbReference>
<dbReference type="OrthoDB" id="5524888at2"/>
<protein>
    <submittedName>
        <fullName evidence="2">Prolyl-tRNA synthetase</fullName>
    </submittedName>
</protein>
<dbReference type="RefSeq" id="WP_037941136.1">
    <property type="nucleotide sequence ID" value="NZ_JBFADL010000008.1"/>
</dbReference>
<feature type="domain" description="YbaK/aminoacyl-tRNA synthetase-associated" evidence="1">
    <location>
        <begin position="31"/>
        <end position="149"/>
    </location>
</feature>
<name>A0A081XHI1_STRTO</name>